<accession>A0A8J7R557</accession>
<evidence type="ECO:0000313" key="1">
    <source>
        <dbReference type="EMBL" id="MBP1900996.1"/>
    </source>
</evidence>
<proteinExistence type="predicted"/>
<evidence type="ECO:0000313" key="2">
    <source>
        <dbReference type="Proteomes" id="UP000770586"/>
    </source>
</evidence>
<reference evidence="1 2" key="1">
    <citation type="submission" date="2021-03" db="EMBL/GenBank/DDBJ databases">
        <title>Genomic Encyclopedia of Type Strains, Phase IV (KMG-IV): sequencing the most valuable type-strain genomes for metagenomic binning, comparative biology and taxonomic classification.</title>
        <authorList>
            <person name="Goeker M."/>
        </authorList>
    </citation>
    <scope>NUCLEOTIDE SEQUENCE [LARGE SCALE GENOMIC DNA]</scope>
    <source>
        <strain evidence="1 2">DSM 12287</strain>
    </source>
</reference>
<sequence length="30" mass="3740">MSCENNQFLYNHHKKHGRIWYVKRHLPCLS</sequence>
<gene>
    <name evidence="1" type="ORF">J2744_000654</name>
</gene>
<dbReference type="Proteomes" id="UP000770586">
    <property type="component" value="Unassembled WGS sequence"/>
</dbReference>
<dbReference type="EMBL" id="JAGGKE010000002">
    <property type="protein sequence ID" value="MBP1900996.1"/>
    <property type="molecule type" value="Genomic_DNA"/>
</dbReference>
<keyword evidence="2" id="KW-1185">Reference proteome</keyword>
<comment type="caution">
    <text evidence="1">The sequence shown here is derived from an EMBL/GenBank/DDBJ whole genome shotgun (WGS) entry which is preliminary data.</text>
</comment>
<name>A0A8J7R557_9EURY</name>
<organism evidence="1 2">
    <name type="scientific">Halorubrum trapanicum</name>
    <dbReference type="NCBI Taxonomy" id="29284"/>
    <lineage>
        <taxon>Archaea</taxon>
        <taxon>Methanobacteriati</taxon>
        <taxon>Methanobacteriota</taxon>
        <taxon>Stenosarchaea group</taxon>
        <taxon>Halobacteria</taxon>
        <taxon>Halobacteriales</taxon>
        <taxon>Haloferacaceae</taxon>
        <taxon>Halorubrum</taxon>
    </lineage>
</organism>
<protein>
    <submittedName>
        <fullName evidence="1">Uncharacterized protein</fullName>
    </submittedName>
</protein>
<dbReference type="AlphaFoldDB" id="A0A8J7R557"/>